<dbReference type="GO" id="GO:0046872">
    <property type="term" value="F:metal ion binding"/>
    <property type="evidence" value="ECO:0007669"/>
    <property type="project" value="UniProtKB-KW"/>
</dbReference>
<evidence type="ECO:0000256" key="2">
    <source>
        <dbReference type="ARBA" id="ARBA00001946"/>
    </source>
</evidence>
<keyword evidence="5" id="KW-0460">Magnesium</keyword>
<keyword evidence="9" id="KW-1185">Reference proteome</keyword>
<comment type="caution">
    <text evidence="8">The sequence shown here is derived from an EMBL/GenBank/DDBJ whole genome shotgun (WGS) entry which is preliminary data.</text>
</comment>
<evidence type="ECO:0000256" key="4">
    <source>
        <dbReference type="ARBA" id="ARBA00022801"/>
    </source>
</evidence>
<comment type="cofactor">
    <cofactor evidence="2">
        <name>Mg(2+)</name>
        <dbReference type="ChEBI" id="CHEBI:18420"/>
    </cofactor>
</comment>
<evidence type="ECO:0000313" key="8">
    <source>
        <dbReference type="EMBL" id="RKT79102.1"/>
    </source>
</evidence>
<comment type="cofactor">
    <cofactor evidence="1">
        <name>Mn(2+)</name>
        <dbReference type="ChEBI" id="CHEBI:29035"/>
    </cofactor>
</comment>
<keyword evidence="6" id="KW-0464">Manganese</keyword>
<dbReference type="SUPFAM" id="SSF55811">
    <property type="entry name" value="Nudix"/>
    <property type="match status" value="1"/>
</dbReference>
<dbReference type="Gene3D" id="3.90.79.10">
    <property type="entry name" value="Nucleoside Triphosphate Pyrophosphohydrolase"/>
    <property type="match status" value="1"/>
</dbReference>
<dbReference type="CDD" id="cd18870">
    <property type="entry name" value="NUDIX_AcylCoAdiphos_Nudt19"/>
    <property type="match status" value="1"/>
</dbReference>
<proteinExistence type="predicted"/>
<evidence type="ECO:0000256" key="1">
    <source>
        <dbReference type="ARBA" id="ARBA00001936"/>
    </source>
</evidence>
<reference evidence="8 9" key="1">
    <citation type="submission" date="2018-10" db="EMBL/GenBank/DDBJ databases">
        <title>Sequencing the genomes of 1000 actinobacteria strains.</title>
        <authorList>
            <person name="Klenk H.-P."/>
        </authorList>
    </citation>
    <scope>NUCLEOTIDE SEQUENCE [LARGE SCALE GENOMIC DNA]</scope>
    <source>
        <strain evidence="8 9">DSM 44267</strain>
    </source>
</reference>
<dbReference type="PROSITE" id="PS51462">
    <property type="entry name" value="NUDIX"/>
    <property type="match status" value="1"/>
</dbReference>
<dbReference type="GO" id="GO:0016818">
    <property type="term" value="F:hydrolase activity, acting on acid anhydrides, in phosphorus-containing anhydrides"/>
    <property type="evidence" value="ECO:0007669"/>
    <property type="project" value="InterPro"/>
</dbReference>
<organism evidence="8 9">
    <name type="scientific">Terracoccus luteus</name>
    <dbReference type="NCBI Taxonomy" id="53356"/>
    <lineage>
        <taxon>Bacteria</taxon>
        <taxon>Bacillati</taxon>
        <taxon>Actinomycetota</taxon>
        <taxon>Actinomycetes</taxon>
        <taxon>Micrococcales</taxon>
        <taxon>Intrasporangiaceae</taxon>
        <taxon>Terracoccus</taxon>
    </lineage>
</organism>
<evidence type="ECO:0000256" key="6">
    <source>
        <dbReference type="ARBA" id="ARBA00023211"/>
    </source>
</evidence>
<dbReference type="PANTHER" id="PTHR12318">
    <property type="entry name" value="TESTOSTERONE-REGULATED PROTEIN RP2"/>
    <property type="match status" value="1"/>
</dbReference>
<dbReference type="RefSeq" id="WP_121033750.1">
    <property type="nucleotide sequence ID" value="NZ_RBXT01000001.1"/>
</dbReference>
<evidence type="ECO:0000313" key="9">
    <source>
        <dbReference type="Proteomes" id="UP000278440"/>
    </source>
</evidence>
<dbReference type="PANTHER" id="PTHR12318:SF0">
    <property type="entry name" value="ACYL-COENZYME A DIPHOSPHATASE NUDT19"/>
    <property type="match status" value="1"/>
</dbReference>
<gene>
    <name evidence="8" type="ORF">DFJ68_2557</name>
</gene>
<dbReference type="OrthoDB" id="7183442at2"/>
<feature type="domain" description="Nudix hydrolase" evidence="7">
    <location>
        <begin position="30"/>
        <end position="234"/>
    </location>
</feature>
<protein>
    <recommendedName>
        <fullName evidence="7">Nudix hydrolase domain-containing protein</fullName>
    </recommendedName>
</protein>
<sequence>MARLFPLATAPGVADTATRWLRGERWDEAVPRPASTVMLVRDGAQGVEVFLLRRVAKMAFAPSTLVFPGGGVDAADAEPDLPWAGPSPAEWARRMGCAEDVARMAVVAAVREVFEECGVLLAGPDPTGGLADVSGPRWRALRDDLAAHRTSLSRVLLDEHLVLRSDLVVVKAHWLTPVFEPRRYDTWFFAAVMPGHQEADGDTSEADHAAWFAPGALLEAWAAGEVSMLPPTVVSVESVRDAASAAAFVEHSDRVPLLLPEVVDTPDGPAMELVEVGG</sequence>
<evidence type="ECO:0000256" key="3">
    <source>
        <dbReference type="ARBA" id="ARBA00022723"/>
    </source>
</evidence>
<dbReference type="InterPro" id="IPR015797">
    <property type="entry name" value="NUDIX_hydrolase-like_dom_sf"/>
</dbReference>
<dbReference type="Proteomes" id="UP000278440">
    <property type="component" value="Unassembled WGS sequence"/>
</dbReference>
<dbReference type="AlphaFoldDB" id="A0A495XYT0"/>
<dbReference type="InterPro" id="IPR039121">
    <property type="entry name" value="NUDT19"/>
</dbReference>
<keyword evidence="3" id="KW-0479">Metal-binding</keyword>
<accession>A0A495XYT0</accession>
<evidence type="ECO:0000259" key="7">
    <source>
        <dbReference type="PROSITE" id="PS51462"/>
    </source>
</evidence>
<evidence type="ECO:0000256" key="5">
    <source>
        <dbReference type="ARBA" id="ARBA00022842"/>
    </source>
</evidence>
<dbReference type="InterPro" id="IPR000086">
    <property type="entry name" value="NUDIX_hydrolase_dom"/>
</dbReference>
<keyword evidence="4" id="KW-0378">Hydrolase</keyword>
<name>A0A495XYT0_9MICO</name>
<dbReference type="EMBL" id="RBXT01000001">
    <property type="protein sequence ID" value="RKT79102.1"/>
    <property type="molecule type" value="Genomic_DNA"/>
</dbReference>